<dbReference type="Pfam" id="PF06985">
    <property type="entry name" value="HET"/>
    <property type="match status" value="1"/>
</dbReference>
<dbReference type="InterPro" id="IPR052895">
    <property type="entry name" value="HetReg/Transcr_Mod"/>
</dbReference>
<dbReference type="OrthoDB" id="4808755at2759"/>
<dbReference type="HOGENOM" id="CLU_004184_0_1_1"/>
<feature type="region of interest" description="Disordered" evidence="1">
    <location>
        <begin position="1"/>
        <end position="23"/>
    </location>
</feature>
<name>A0A010Q936_9PEZI</name>
<dbReference type="EMBL" id="JARH01001073">
    <property type="protein sequence ID" value="EXF73210.1"/>
    <property type="molecule type" value="Genomic_DNA"/>
</dbReference>
<dbReference type="InterPro" id="IPR010730">
    <property type="entry name" value="HET"/>
</dbReference>
<feature type="domain" description="Heterokaryon incompatibility" evidence="2">
    <location>
        <begin position="76"/>
        <end position="242"/>
    </location>
</feature>
<comment type="caution">
    <text evidence="3">The sequence shown here is derived from an EMBL/GenBank/DDBJ whole genome shotgun (WGS) entry which is preliminary data.</text>
</comment>
<organism evidence="3 4">
    <name type="scientific">Colletotrichum fioriniae PJ7</name>
    <dbReference type="NCBI Taxonomy" id="1445577"/>
    <lineage>
        <taxon>Eukaryota</taxon>
        <taxon>Fungi</taxon>
        <taxon>Dikarya</taxon>
        <taxon>Ascomycota</taxon>
        <taxon>Pezizomycotina</taxon>
        <taxon>Sordariomycetes</taxon>
        <taxon>Hypocreomycetidae</taxon>
        <taxon>Glomerellales</taxon>
        <taxon>Glomerellaceae</taxon>
        <taxon>Colletotrichum</taxon>
        <taxon>Colletotrichum acutatum species complex</taxon>
    </lineage>
</organism>
<protein>
    <recommendedName>
        <fullName evidence="2">Heterokaryon incompatibility domain-containing protein</fullName>
    </recommendedName>
</protein>
<dbReference type="eggNOG" id="ENOG502SQKW">
    <property type="taxonomic scope" value="Eukaryota"/>
</dbReference>
<sequence length="666" mass="75969">MTAPTPTQSNEPSESRSSSAPFTNFYTPENARFYTNFRYQSLDNSHEEIRLLDVDLSGHNQHRLIHSVSLARAGKYSALSYHSGNPKDTVPVWIDNEKMNIFANLAQGINNAANFWKKGSPNQPLRLWVDQICINQSDVEEMSHQVNFMREIYRYATHVYVSMPIQRNLRPTFEWLASIEGKISKGYEPEPTMLYQHPPPLQQSNMRHDEDAPVPKWPAEPWEDLNCLIRHSWWSRSWIYQEVIVASDVFFLLSDDHSMSWNDLCSLLALFMNLDTSAACEKALHNQYRSHVIMQRFKPFASTELIANHMRSGRRTITSMDESLDGFDDNYLGYFFWNLTVPWKVLKLGGYLISAGVMSVPWALGCNFFRWPFCPGYEAKMTWKVRDRTSRDGLEHHLRRLKIPDISRTLVNRVIEGRALWRQHDLFELSYLLQHARNTETSQPKDKFYAFVGLTALKSEIPIKYEPTYSINTVLMDVAVAIIKHERIGLDILAQAGTSVHSRDLPRGCDPLPSWVPDWDKQEDIERSKFINALELPPGCAAGGLVNGSPTFSADRFGNKKRVLQASGVRIDTLGRVFDGSQDGFQSWRSFAGSDGKKVITTTSIAHFGDEVWVLIGMSWPVVLRRSTSLATTTLLAIAMVRENGLAHDIMFGRSELGEISQVVIV</sequence>
<evidence type="ECO:0000256" key="1">
    <source>
        <dbReference type="SAM" id="MobiDB-lite"/>
    </source>
</evidence>
<evidence type="ECO:0000259" key="2">
    <source>
        <dbReference type="Pfam" id="PF06985"/>
    </source>
</evidence>
<evidence type="ECO:0000313" key="3">
    <source>
        <dbReference type="EMBL" id="EXF73210.1"/>
    </source>
</evidence>
<gene>
    <name evidence="3" type="ORF">CFIO01_05570</name>
</gene>
<dbReference type="PANTHER" id="PTHR24148:SF64">
    <property type="entry name" value="HETEROKARYON INCOMPATIBILITY DOMAIN-CONTAINING PROTEIN"/>
    <property type="match status" value="1"/>
</dbReference>
<reference evidence="3 4" key="1">
    <citation type="submission" date="2014-02" db="EMBL/GenBank/DDBJ databases">
        <title>The genome sequence of Colletotrichum fioriniae PJ7.</title>
        <authorList>
            <person name="Baroncelli R."/>
            <person name="Thon M.R."/>
        </authorList>
    </citation>
    <scope>NUCLEOTIDE SEQUENCE [LARGE SCALE GENOMIC DNA]</scope>
    <source>
        <strain evidence="3 4">PJ7</strain>
    </source>
</reference>
<dbReference type="STRING" id="1445577.A0A010Q936"/>
<accession>A0A010Q936</accession>
<keyword evidence="4" id="KW-1185">Reference proteome</keyword>
<dbReference type="PANTHER" id="PTHR24148">
    <property type="entry name" value="ANKYRIN REPEAT DOMAIN-CONTAINING PROTEIN 39 HOMOLOG-RELATED"/>
    <property type="match status" value="1"/>
</dbReference>
<feature type="compositionally biased region" description="Low complexity" evidence="1">
    <location>
        <begin position="9"/>
        <end position="19"/>
    </location>
</feature>
<evidence type="ECO:0000313" key="4">
    <source>
        <dbReference type="Proteomes" id="UP000020467"/>
    </source>
</evidence>
<dbReference type="Proteomes" id="UP000020467">
    <property type="component" value="Unassembled WGS sequence"/>
</dbReference>
<dbReference type="KEGG" id="cfj:CFIO01_05570"/>
<dbReference type="AlphaFoldDB" id="A0A010Q936"/>
<proteinExistence type="predicted"/>